<dbReference type="AlphaFoldDB" id="A0A6A5WWM0"/>
<evidence type="ECO:0000313" key="3">
    <source>
        <dbReference type="Proteomes" id="UP000799779"/>
    </source>
</evidence>
<proteinExistence type="predicted"/>
<accession>A0A6A5WWM0</accession>
<name>A0A6A5WWM0_9PLEO</name>
<protein>
    <submittedName>
        <fullName evidence="2">Uncharacterized protein</fullName>
    </submittedName>
</protein>
<feature type="region of interest" description="Disordered" evidence="1">
    <location>
        <begin position="1"/>
        <end position="33"/>
    </location>
</feature>
<reference evidence="2" key="1">
    <citation type="journal article" date="2020" name="Stud. Mycol.">
        <title>101 Dothideomycetes genomes: a test case for predicting lifestyles and emergence of pathogens.</title>
        <authorList>
            <person name="Haridas S."/>
            <person name="Albert R."/>
            <person name="Binder M."/>
            <person name="Bloem J."/>
            <person name="Labutti K."/>
            <person name="Salamov A."/>
            <person name="Andreopoulos B."/>
            <person name="Baker S."/>
            <person name="Barry K."/>
            <person name="Bills G."/>
            <person name="Bluhm B."/>
            <person name="Cannon C."/>
            <person name="Castanera R."/>
            <person name="Culley D."/>
            <person name="Daum C."/>
            <person name="Ezra D."/>
            <person name="Gonzalez J."/>
            <person name="Henrissat B."/>
            <person name="Kuo A."/>
            <person name="Liang C."/>
            <person name="Lipzen A."/>
            <person name="Lutzoni F."/>
            <person name="Magnuson J."/>
            <person name="Mondo S."/>
            <person name="Nolan M."/>
            <person name="Ohm R."/>
            <person name="Pangilinan J."/>
            <person name="Park H.-J."/>
            <person name="Ramirez L."/>
            <person name="Alfaro M."/>
            <person name="Sun H."/>
            <person name="Tritt A."/>
            <person name="Yoshinaga Y."/>
            <person name="Zwiers L.-H."/>
            <person name="Turgeon B."/>
            <person name="Goodwin S."/>
            <person name="Spatafora J."/>
            <person name="Crous P."/>
            <person name="Grigoriev I."/>
        </authorList>
    </citation>
    <scope>NUCLEOTIDE SEQUENCE</scope>
    <source>
        <strain evidence="2">CBS 123094</strain>
    </source>
</reference>
<feature type="compositionally biased region" description="Basic and acidic residues" evidence="1">
    <location>
        <begin position="19"/>
        <end position="28"/>
    </location>
</feature>
<organism evidence="2 3">
    <name type="scientific">Amniculicola lignicola CBS 123094</name>
    <dbReference type="NCBI Taxonomy" id="1392246"/>
    <lineage>
        <taxon>Eukaryota</taxon>
        <taxon>Fungi</taxon>
        <taxon>Dikarya</taxon>
        <taxon>Ascomycota</taxon>
        <taxon>Pezizomycotina</taxon>
        <taxon>Dothideomycetes</taxon>
        <taxon>Pleosporomycetidae</taxon>
        <taxon>Pleosporales</taxon>
        <taxon>Amniculicolaceae</taxon>
        <taxon>Amniculicola</taxon>
    </lineage>
</organism>
<dbReference type="EMBL" id="ML977579">
    <property type="protein sequence ID" value="KAF2002026.1"/>
    <property type="molecule type" value="Genomic_DNA"/>
</dbReference>
<gene>
    <name evidence="2" type="ORF">P154DRAFT_574342</name>
</gene>
<evidence type="ECO:0000256" key="1">
    <source>
        <dbReference type="SAM" id="MobiDB-lite"/>
    </source>
</evidence>
<sequence length="229" mass="25147">MRQDASVRFGHGGAGHELQANHDGDEPPRGFGVHGTKNLLSARRLLDGICAEQRTLFCDNCSQRHSSLYEVPNLIDVAPHGRFAASFPRIFSRTAKRPTFLQFFENAAGTVSGTQTSTSRLMGPVNCRALLDAAGLLQGSGAPWVRGPTDGPQPLNPTSRILYWRLPSTRTSAPRDLLQHHWISVGSAWDTRRVVRPLMEIRVTSYELQVRGEGDCLNSTPKAVASSFE</sequence>
<keyword evidence="3" id="KW-1185">Reference proteome</keyword>
<evidence type="ECO:0000313" key="2">
    <source>
        <dbReference type="EMBL" id="KAF2002026.1"/>
    </source>
</evidence>
<dbReference type="Proteomes" id="UP000799779">
    <property type="component" value="Unassembled WGS sequence"/>
</dbReference>